<evidence type="ECO:0000259" key="11">
    <source>
        <dbReference type="PROSITE" id="PS50262"/>
    </source>
</evidence>
<keyword evidence="6 8" id="KW-0675">Receptor</keyword>
<feature type="transmembrane region" description="Helical" evidence="10">
    <location>
        <begin position="198"/>
        <end position="219"/>
    </location>
</feature>
<dbReference type="PANTHER" id="PTHR46048:SF10">
    <property type="entry name" value="HYDROXYCARBOXYLIC ACID RECEPTOR 1-4-RELATED"/>
    <property type="match status" value="1"/>
</dbReference>
<feature type="transmembrane region" description="Helical" evidence="10">
    <location>
        <begin position="33"/>
        <end position="56"/>
    </location>
</feature>
<keyword evidence="5 10" id="KW-0472">Membrane</keyword>
<keyword evidence="2 8" id="KW-0812">Transmembrane</keyword>
<evidence type="ECO:0000256" key="10">
    <source>
        <dbReference type="SAM" id="Phobius"/>
    </source>
</evidence>
<evidence type="ECO:0000256" key="4">
    <source>
        <dbReference type="ARBA" id="ARBA00023040"/>
    </source>
</evidence>
<feature type="transmembrane region" description="Helical" evidence="10">
    <location>
        <begin position="68"/>
        <end position="87"/>
    </location>
</feature>
<dbReference type="Gene3D" id="1.20.1070.10">
    <property type="entry name" value="Rhodopsin 7-helix transmembrane proteins"/>
    <property type="match status" value="1"/>
</dbReference>
<dbReference type="PROSITE" id="PS50262">
    <property type="entry name" value="G_PROTEIN_RECEP_F1_2"/>
    <property type="match status" value="1"/>
</dbReference>
<evidence type="ECO:0000256" key="9">
    <source>
        <dbReference type="SAM" id="MobiDB-lite"/>
    </source>
</evidence>
<reference evidence="12 13" key="2">
    <citation type="submission" date="2017-04" db="EMBL/GenBank/DDBJ databases">
        <title>CpG methylation of centromeres and impact of large insertions on vertebrate speciation.</title>
        <authorList>
            <person name="Ichikawa K."/>
            <person name="Yoshimura J."/>
            <person name="Morishita S."/>
        </authorList>
    </citation>
    <scope>NUCLEOTIDE SEQUENCE</scope>
    <source>
        <strain evidence="12 13">HNI</strain>
    </source>
</reference>
<protein>
    <recommendedName>
        <fullName evidence="11">G-protein coupled receptors family 1 profile domain-containing protein</fullName>
    </recommendedName>
</protein>
<dbReference type="PROSITE" id="PS00237">
    <property type="entry name" value="G_PROTEIN_RECEP_F1_1"/>
    <property type="match status" value="1"/>
</dbReference>
<dbReference type="InterPro" id="IPR000276">
    <property type="entry name" value="GPCR_Rhodpsn"/>
</dbReference>
<evidence type="ECO:0000256" key="8">
    <source>
        <dbReference type="RuleBase" id="RU000688"/>
    </source>
</evidence>
<dbReference type="Proteomes" id="UP000265180">
    <property type="component" value="Chromosome 15"/>
</dbReference>
<dbReference type="AlphaFoldDB" id="A0A3P9K021"/>
<feature type="transmembrane region" description="Helical" evidence="10">
    <location>
        <begin position="142"/>
        <end position="163"/>
    </location>
</feature>
<feature type="transmembrane region" description="Helical" evidence="10">
    <location>
        <begin position="277"/>
        <end position="300"/>
    </location>
</feature>
<evidence type="ECO:0000313" key="12">
    <source>
        <dbReference type="Ensembl" id="ENSORLP00020001801.1"/>
    </source>
</evidence>
<feature type="region of interest" description="Disordered" evidence="9">
    <location>
        <begin position="315"/>
        <end position="360"/>
    </location>
</feature>
<feature type="transmembrane region" description="Helical" evidence="10">
    <location>
        <begin position="107"/>
        <end position="130"/>
    </location>
</feature>
<name>A0A3P9K021_ORYLA</name>
<sequence>MNVFPFFCFFNSLFDKLFLRSIERMENQTSDSFLQFVMILDLLVGLPGIIMALWIFCKMKDWKPHIIFLFNLVMADFLLLISVPFRIDAHVQGGSWRFGSLWCRVNIYTLTVTRSASIAFMTTVALNRYVKVVYPHHWISKLSSVAAMRISALIWVVVTALRIPLLTTNVLHESEAKVNVCRSFDNYKVIPKPLYLHYVLYIFEFFLPWLVLLSCSIQIPYHLRKRRIGNREIVRNAIRAVMVITTVFTLCFMPSVVTGLGSVYFQSSSYEKCKWNQAFMIGIGFTYLHSALDPVIYFFSSSTFTQTFKKSVGKKKKAQRSVPGKFQNSRSERSLCHTPTLSLGTQPQQPQIRRARQQLT</sequence>
<keyword evidence="4 8" id="KW-0297">G-protein coupled receptor</keyword>
<dbReference type="InterPro" id="IPR017452">
    <property type="entry name" value="GPCR_Rhodpsn_7TM"/>
</dbReference>
<evidence type="ECO:0000256" key="2">
    <source>
        <dbReference type="ARBA" id="ARBA00022692"/>
    </source>
</evidence>
<evidence type="ECO:0000256" key="7">
    <source>
        <dbReference type="ARBA" id="ARBA00023224"/>
    </source>
</evidence>
<comment type="subcellular location">
    <subcellularLocation>
        <location evidence="1">Membrane</location>
        <topology evidence="1">Multi-pass membrane protein</topology>
    </subcellularLocation>
</comment>
<evidence type="ECO:0000256" key="5">
    <source>
        <dbReference type="ARBA" id="ARBA00023136"/>
    </source>
</evidence>
<dbReference type="Pfam" id="PF00001">
    <property type="entry name" value="7tm_1"/>
    <property type="match status" value="1"/>
</dbReference>
<keyword evidence="7 8" id="KW-0807">Transducer</keyword>
<keyword evidence="3 10" id="KW-1133">Transmembrane helix</keyword>
<evidence type="ECO:0000256" key="6">
    <source>
        <dbReference type="ARBA" id="ARBA00023170"/>
    </source>
</evidence>
<dbReference type="GO" id="GO:0004930">
    <property type="term" value="F:G protein-coupled receptor activity"/>
    <property type="evidence" value="ECO:0007669"/>
    <property type="project" value="UniProtKB-KW"/>
</dbReference>
<dbReference type="PRINTS" id="PR00237">
    <property type="entry name" value="GPCRRHODOPSN"/>
</dbReference>
<evidence type="ECO:0000256" key="3">
    <source>
        <dbReference type="ARBA" id="ARBA00022989"/>
    </source>
</evidence>
<comment type="similarity">
    <text evidence="8">Belongs to the G-protein coupled receptor 1 family.</text>
</comment>
<dbReference type="GO" id="GO:0016020">
    <property type="term" value="C:membrane"/>
    <property type="evidence" value="ECO:0007669"/>
    <property type="project" value="UniProtKB-SubCell"/>
</dbReference>
<organism evidence="12 13">
    <name type="scientific">Oryzias latipes</name>
    <name type="common">Japanese rice fish</name>
    <name type="synonym">Japanese killifish</name>
    <dbReference type="NCBI Taxonomy" id="8090"/>
    <lineage>
        <taxon>Eukaryota</taxon>
        <taxon>Metazoa</taxon>
        <taxon>Chordata</taxon>
        <taxon>Craniata</taxon>
        <taxon>Vertebrata</taxon>
        <taxon>Euteleostomi</taxon>
        <taxon>Actinopterygii</taxon>
        <taxon>Neopterygii</taxon>
        <taxon>Teleostei</taxon>
        <taxon>Neoteleostei</taxon>
        <taxon>Acanthomorphata</taxon>
        <taxon>Ovalentaria</taxon>
        <taxon>Atherinomorphae</taxon>
        <taxon>Beloniformes</taxon>
        <taxon>Adrianichthyidae</taxon>
        <taxon>Oryziinae</taxon>
        <taxon>Oryzias</taxon>
    </lineage>
</organism>
<accession>A0A3P9K021</accession>
<proteinExistence type="inferred from homology"/>
<feature type="domain" description="G-protein coupled receptors family 1 profile" evidence="11">
    <location>
        <begin position="48"/>
        <end position="297"/>
    </location>
</feature>
<evidence type="ECO:0000313" key="13">
    <source>
        <dbReference type="Proteomes" id="UP000265180"/>
    </source>
</evidence>
<reference evidence="12" key="4">
    <citation type="submission" date="2025-09" db="UniProtKB">
        <authorList>
            <consortium name="Ensembl"/>
        </authorList>
    </citation>
    <scope>IDENTIFICATION</scope>
    <source>
        <strain evidence="12">HNI</strain>
    </source>
</reference>
<evidence type="ECO:0000256" key="1">
    <source>
        <dbReference type="ARBA" id="ARBA00004141"/>
    </source>
</evidence>
<reference evidence="12" key="3">
    <citation type="submission" date="2025-08" db="UniProtKB">
        <authorList>
            <consortium name="Ensembl"/>
        </authorList>
    </citation>
    <scope>IDENTIFICATION</scope>
    <source>
        <strain evidence="12">HNI</strain>
    </source>
</reference>
<reference key="1">
    <citation type="journal article" date="2007" name="Nature">
        <title>The medaka draft genome and insights into vertebrate genome evolution.</title>
        <authorList>
            <person name="Kasahara M."/>
            <person name="Naruse K."/>
            <person name="Sasaki S."/>
            <person name="Nakatani Y."/>
            <person name="Qu W."/>
            <person name="Ahsan B."/>
            <person name="Yamada T."/>
            <person name="Nagayasu Y."/>
            <person name="Doi K."/>
            <person name="Kasai Y."/>
            <person name="Jindo T."/>
            <person name="Kobayashi D."/>
            <person name="Shimada A."/>
            <person name="Toyoda A."/>
            <person name="Kuroki Y."/>
            <person name="Fujiyama A."/>
            <person name="Sasaki T."/>
            <person name="Shimizu A."/>
            <person name="Asakawa S."/>
            <person name="Shimizu N."/>
            <person name="Hashimoto S."/>
            <person name="Yang J."/>
            <person name="Lee Y."/>
            <person name="Matsushima K."/>
            <person name="Sugano S."/>
            <person name="Sakaizumi M."/>
            <person name="Narita T."/>
            <person name="Ohishi K."/>
            <person name="Haga S."/>
            <person name="Ohta F."/>
            <person name="Nomoto H."/>
            <person name="Nogata K."/>
            <person name="Morishita T."/>
            <person name="Endo T."/>
            <person name="Shin-I T."/>
            <person name="Takeda H."/>
            <person name="Morishita S."/>
            <person name="Kohara Y."/>
        </authorList>
    </citation>
    <scope>NUCLEOTIDE SEQUENCE [LARGE SCALE GENOMIC DNA]</scope>
    <source>
        <strain>Hd-rR</strain>
    </source>
</reference>
<dbReference type="SUPFAM" id="SSF81321">
    <property type="entry name" value="Family A G protein-coupled receptor-like"/>
    <property type="match status" value="1"/>
</dbReference>
<dbReference type="InterPro" id="IPR051893">
    <property type="entry name" value="HCARs"/>
</dbReference>
<dbReference type="PANTHER" id="PTHR46048">
    <property type="entry name" value="HYDROXYCARBOXYLIC ACID RECEPTOR 2"/>
    <property type="match status" value="1"/>
</dbReference>
<feature type="transmembrane region" description="Helical" evidence="10">
    <location>
        <begin position="240"/>
        <end position="265"/>
    </location>
</feature>
<dbReference type="Ensembl" id="ENSORLT00020012412.1">
    <property type="protein sequence ID" value="ENSORLP00020001801.1"/>
    <property type="gene ID" value="ENSORLG00020002519.1"/>
</dbReference>